<feature type="region of interest" description="Disordered" evidence="9">
    <location>
        <begin position="373"/>
        <end position="399"/>
    </location>
</feature>
<keyword evidence="4" id="KW-0509">mRNA transport</keyword>
<feature type="region of interest" description="Disordered" evidence="9">
    <location>
        <begin position="450"/>
        <end position="469"/>
    </location>
</feature>
<evidence type="ECO:0000256" key="6">
    <source>
        <dbReference type="ARBA" id="ARBA00023010"/>
    </source>
</evidence>
<evidence type="ECO:0000313" key="12">
    <source>
        <dbReference type="Proteomes" id="UP000247409"/>
    </source>
</evidence>
<feature type="compositionally biased region" description="Low complexity" evidence="9">
    <location>
        <begin position="16"/>
        <end position="42"/>
    </location>
</feature>
<proteinExistence type="inferred from homology"/>
<dbReference type="InterPro" id="IPR007758">
    <property type="entry name" value="Nucleoporin_NSP1_C"/>
</dbReference>
<dbReference type="AlphaFoldDB" id="A0A2V3IPC1"/>
<dbReference type="PANTHER" id="PTHR12084:SF0">
    <property type="entry name" value="NUCLEAR PORE GLYCOPROTEIN P62"/>
    <property type="match status" value="1"/>
</dbReference>
<evidence type="ECO:0000256" key="7">
    <source>
        <dbReference type="ARBA" id="ARBA00023132"/>
    </source>
</evidence>
<feature type="compositionally biased region" description="Low complexity" evidence="9">
    <location>
        <begin position="454"/>
        <end position="463"/>
    </location>
</feature>
<keyword evidence="6" id="KW-0811">Translocation</keyword>
<dbReference type="GO" id="GO:0044613">
    <property type="term" value="C:nuclear pore central transport channel"/>
    <property type="evidence" value="ECO:0007669"/>
    <property type="project" value="TreeGrafter"/>
</dbReference>
<dbReference type="GO" id="GO:0017056">
    <property type="term" value="F:structural constituent of nuclear pore"/>
    <property type="evidence" value="ECO:0007669"/>
    <property type="project" value="InterPro"/>
</dbReference>
<comment type="subcellular location">
    <subcellularLocation>
        <location evidence="1">Nucleus</location>
        <location evidence="1">Nuclear pore complex</location>
    </subcellularLocation>
</comment>
<evidence type="ECO:0000256" key="9">
    <source>
        <dbReference type="SAM" id="MobiDB-lite"/>
    </source>
</evidence>
<keyword evidence="8" id="KW-0539">Nucleus</keyword>
<feature type="region of interest" description="Disordered" evidence="9">
    <location>
        <begin position="200"/>
        <end position="310"/>
    </location>
</feature>
<dbReference type="PANTHER" id="PTHR12084">
    <property type="entry name" value="NUCLEAR PORE GLYCOPROTEIN P62-RELATED"/>
    <property type="match status" value="1"/>
</dbReference>
<evidence type="ECO:0000256" key="5">
    <source>
        <dbReference type="ARBA" id="ARBA00022927"/>
    </source>
</evidence>
<feature type="compositionally biased region" description="Polar residues" evidence="9">
    <location>
        <begin position="1"/>
        <end position="11"/>
    </location>
</feature>
<dbReference type="Proteomes" id="UP000247409">
    <property type="component" value="Unassembled WGS sequence"/>
</dbReference>
<sequence length="688" mass="68087">MLFGSTTNASSGGLFGATPSSSSSLFGSGSTPAPTFGTPASTSLFASSASAPTFGAAPTATPGTSSSIPMPASSAFPPFGSSTANNLTVAAPSSSLFGLSAPTSSSLFGAVQSGAAPGPSPFGNASTPAPEPASGSLFVTSGTPAQSLFATPSSSPLASGGFQTAALGASASGTPGTTAFSSSLTAVAPKASAFGTPVASVAQSTDGSGNTPFQSATKATPSLSSIGQPASQQAPASAGFSFLPSTTPSSAQQSSGFSFSPSNTNTTPALPEAPSTTQKAGGGASQGFNFSSALGSTPSASAPQSSSGFSLGAAPASAQSLFSSPAAIPSITGSSQGFSSFGSASASSASAPGTSNAANAANATNAGLFSNASGVSTSEPSTSAGAATKSSAGSEKTSTAPSLLLTSSALGTTSTGVLGSASAAAQVPSLGLAASSSNALALFGGGSSAGVKPGQTQGQGAQGKAEPLSVPSDIKDLSLDEVVNKWTEEVADLAEQFQRGAALVSKWDRAIVANEDKIVTLHKDAQALQIAHKELSNNLDVILSQQTELHSLLDALEADVDRKIGNVMMKTDSRSTYRTSSKLYGDAERESMHRLSLEIMQELDAMALTLRDLVLELNRGRSSARGDGGAGDTVSQIVSVLNAHLDSLQYLDESSNSLQKRLADVSRACEVIARESDRMYVRRPDAMY</sequence>
<keyword evidence="3" id="KW-0813">Transport</keyword>
<dbReference type="EMBL" id="NBIV01000108">
    <property type="protein sequence ID" value="PXF43914.1"/>
    <property type="molecule type" value="Genomic_DNA"/>
</dbReference>
<name>A0A2V3IPC1_9FLOR</name>
<comment type="caution">
    <text evidence="11">The sequence shown here is derived from an EMBL/GenBank/DDBJ whole genome shotgun (WGS) entry which is preliminary data.</text>
</comment>
<dbReference type="Pfam" id="PF05064">
    <property type="entry name" value="Nsp1_C"/>
    <property type="match status" value="1"/>
</dbReference>
<dbReference type="GO" id="GO:0005543">
    <property type="term" value="F:phospholipid binding"/>
    <property type="evidence" value="ECO:0007669"/>
    <property type="project" value="TreeGrafter"/>
</dbReference>
<feature type="compositionally biased region" description="Low complexity" evidence="9">
    <location>
        <begin position="295"/>
        <end position="310"/>
    </location>
</feature>
<dbReference type="OrthoDB" id="344345at2759"/>
<dbReference type="GO" id="GO:0006606">
    <property type="term" value="P:protein import into nucleus"/>
    <property type="evidence" value="ECO:0007669"/>
    <property type="project" value="TreeGrafter"/>
</dbReference>
<evidence type="ECO:0000313" key="11">
    <source>
        <dbReference type="EMBL" id="PXF43914.1"/>
    </source>
</evidence>
<feature type="compositionally biased region" description="Low complexity" evidence="9">
    <location>
        <begin position="381"/>
        <end position="399"/>
    </location>
</feature>
<evidence type="ECO:0000256" key="4">
    <source>
        <dbReference type="ARBA" id="ARBA00022816"/>
    </source>
</evidence>
<dbReference type="GO" id="GO:0006405">
    <property type="term" value="P:RNA export from nucleus"/>
    <property type="evidence" value="ECO:0007669"/>
    <property type="project" value="TreeGrafter"/>
</dbReference>
<dbReference type="GO" id="GO:0051028">
    <property type="term" value="P:mRNA transport"/>
    <property type="evidence" value="ECO:0007669"/>
    <property type="project" value="UniProtKB-KW"/>
</dbReference>
<dbReference type="STRING" id="448386.A0A2V3IPC1"/>
<feature type="region of interest" description="Disordered" evidence="9">
    <location>
        <begin position="117"/>
        <end position="140"/>
    </location>
</feature>
<dbReference type="InterPro" id="IPR026010">
    <property type="entry name" value="NSP1/NUP62"/>
</dbReference>
<reference evidence="11 12" key="1">
    <citation type="journal article" date="2018" name="Mol. Biol. Evol.">
        <title>Analysis of the draft genome of the red seaweed Gracilariopsis chorda provides insights into genome size evolution in Rhodophyta.</title>
        <authorList>
            <person name="Lee J."/>
            <person name="Yang E.C."/>
            <person name="Graf L."/>
            <person name="Yang J.H."/>
            <person name="Qiu H."/>
            <person name="Zel Zion U."/>
            <person name="Chan C.X."/>
            <person name="Stephens T.G."/>
            <person name="Weber A.P.M."/>
            <person name="Boo G.H."/>
            <person name="Boo S.M."/>
            <person name="Kim K.M."/>
            <person name="Shin Y."/>
            <person name="Jung M."/>
            <person name="Lee S.J."/>
            <person name="Yim H.S."/>
            <person name="Lee J.H."/>
            <person name="Bhattacharya D."/>
            <person name="Yoon H.S."/>
        </authorList>
    </citation>
    <scope>NUCLEOTIDE SEQUENCE [LARGE SCALE GENOMIC DNA]</scope>
    <source>
        <strain evidence="11 12">SKKU-2015</strain>
        <tissue evidence="11">Whole body</tissue>
    </source>
</reference>
<evidence type="ECO:0000256" key="3">
    <source>
        <dbReference type="ARBA" id="ARBA00022448"/>
    </source>
</evidence>
<feature type="compositionally biased region" description="Polar residues" evidence="9">
    <location>
        <begin position="201"/>
        <end position="226"/>
    </location>
</feature>
<protein>
    <submittedName>
        <fullName evidence="11">Nuclear pore glycoprotein p62</fullName>
    </submittedName>
</protein>
<keyword evidence="5" id="KW-0653">Protein transport</keyword>
<dbReference type="Gene3D" id="1.20.5.170">
    <property type="match status" value="1"/>
</dbReference>
<evidence type="ECO:0000256" key="2">
    <source>
        <dbReference type="ARBA" id="ARBA00005911"/>
    </source>
</evidence>
<accession>A0A2V3IPC1</accession>
<feature type="compositionally biased region" description="Low complexity" evidence="9">
    <location>
        <begin position="227"/>
        <end position="269"/>
    </location>
</feature>
<gene>
    <name evidence="11" type="ORF">BWQ96_06380</name>
</gene>
<organism evidence="11 12">
    <name type="scientific">Gracilariopsis chorda</name>
    <dbReference type="NCBI Taxonomy" id="448386"/>
    <lineage>
        <taxon>Eukaryota</taxon>
        <taxon>Rhodophyta</taxon>
        <taxon>Florideophyceae</taxon>
        <taxon>Rhodymeniophycidae</taxon>
        <taxon>Gracilariales</taxon>
        <taxon>Gracilariaceae</taxon>
        <taxon>Gracilariopsis</taxon>
    </lineage>
</organism>
<comment type="similarity">
    <text evidence="2">Belongs to the nucleoporin NSP1/NUP62 family.</text>
</comment>
<evidence type="ECO:0000256" key="1">
    <source>
        <dbReference type="ARBA" id="ARBA00004567"/>
    </source>
</evidence>
<feature type="region of interest" description="Disordered" evidence="9">
    <location>
        <begin position="1"/>
        <end position="42"/>
    </location>
</feature>
<keyword evidence="12" id="KW-1185">Reference proteome</keyword>
<keyword evidence="7" id="KW-0906">Nuclear pore complex</keyword>
<evidence type="ECO:0000259" key="10">
    <source>
        <dbReference type="Pfam" id="PF05064"/>
    </source>
</evidence>
<feature type="domain" description="Nucleoporin NSP1-like C-terminal" evidence="10">
    <location>
        <begin position="470"/>
        <end position="572"/>
    </location>
</feature>
<evidence type="ECO:0000256" key="8">
    <source>
        <dbReference type="ARBA" id="ARBA00023242"/>
    </source>
</evidence>